<dbReference type="RefSeq" id="WP_019386984.1">
    <property type="nucleotide sequence ID" value="NZ_ALIH01000004.1"/>
</dbReference>
<evidence type="ECO:0000256" key="5">
    <source>
        <dbReference type="ARBA" id="ARBA00022801"/>
    </source>
</evidence>
<dbReference type="PANTHER" id="PTHR42693">
    <property type="entry name" value="ARYLSULFATASE FAMILY MEMBER"/>
    <property type="match status" value="1"/>
</dbReference>
<dbReference type="STRING" id="1178825.SAMN05216261_0182"/>
<proteinExistence type="inferred from homology"/>
<sequence length="445" mass="50971">MKKLNKISYLILLVSICYSCGNKSKTDEAKKVDDKTVQQQPNIVFILSDDQSWTDYGFMGDKNIETPRLDKFASESLTFTRGYVPTSLCSPSLATIITGLYPKDHKVLGNDRVLPGNTRANRKEWRSKNYQPVIENFKGLNTLPDLLKDKGYLSFQTGKWWIGNHRNGGFDYGMTHGDPKRGGRHGDYGLEIGRKGMDTLTSYVDLAIKEEKPFFLWYAPFLPHAPHNPPQRLLDKYLPKAPTEHVAKYWAMCEWFDETCGELFDIIEERGQTENTLFVYVCDNGWVQNLNDSSYDKISKRSPYDLGMRTPIMYKWAGKIKPNMDTTTVVSSIDMVPTVLDILDIDKPKNLPGVSVLNEEQLKSRDAIFGEIYAHDFDTVESSMFYNIAIAPPYKLIVPDPVRKPNEKIQLFNIDEDPFEKNDISENKPEIVEQLQQKIACFRAE</sequence>
<organism evidence="8 9">
    <name type="scientific">Algibacter luteus</name>
    <dbReference type="NCBI Taxonomy" id="1178825"/>
    <lineage>
        <taxon>Bacteria</taxon>
        <taxon>Pseudomonadati</taxon>
        <taxon>Bacteroidota</taxon>
        <taxon>Flavobacteriia</taxon>
        <taxon>Flavobacteriales</taxon>
        <taxon>Flavobacteriaceae</taxon>
        <taxon>Algibacter</taxon>
    </lineage>
</organism>
<reference evidence="8 9" key="1">
    <citation type="submission" date="2016-11" db="EMBL/GenBank/DDBJ databases">
        <authorList>
            <person name="Jaros S."/>
            <person name="Januszkiewicz K."/>
            <person name="Wedrychowicz H."/>
        </authorList>
    </citation>
    <scope>NUCLEOTIDE SEQUENCE [LARGE SCALE GENOMIC DNA]</scope>
    <source>
        <strain evidence="8 9">CGMCC 1.12213</strain>
    </source>
</reference>
<evidence type="ECO:0000259" key="7">
    <source>
        <dbReference type="Pfam" id="PF00884"/>
    </source>
</evidence>
<dbReference type="Pfam" id="PF00884">
    <property type="entry name" value="Sulfatase"/>
    <property type="match status" value="1"/>
</dbReference>
<dbReference type="SUPFAM" id="SSF53649">
    <property type="entry name" value="Alkaline phosphatase-like"/>
    <property type="match status" value="1"/>
</dbReference>
<evidence type="ECO:0000313" key="9">
    <source>
        <dbReference type="Proteomes" id="UP000184396"/>
    </source>
</evidence>
<name>A0A1M6A367_9FLAO</name>
<feature type="domain" description="Sulfatase N-terminal" evidence="7">
    <location>
        <begin position="41"/>
        <end position="345"/>
    </location>
</feature>
<accession>A0A1M6A367</accession>
<gene>
    <name evidence="8" type="ORF">SAMN05216261_0182</name>
</gene>
<dbReference type="eggNOG" id="COG3119">
    <property type="taxonomic scope" value="Bacteria"/>
</dbReference>
<dbReference type="Gene3D" id="3.40.720.10">
    <property type="entry name" value="Alkaline Phosphatase, subunit A"/>
    <property type="match status" value="1"/>
</dbReference>
<dbReference type="Proteomes" id="UP000184396">
    <property type="component" value="Unassembled WGS sequence"/>
</dbReference>
<evidence type="ECO:0000313" key="8">
    <source>
        <dbReference type="EMBL" id="SHI30858.1"/>
    </source>
</evidence>
<protein>
    <submittedName>
        <fullName evidence="8">Uncharacterized sulfatase</fullName>
    </submittedName>
</protein>
<evidence type="ECO:0000256" key="4">
    <source>
        <dbReference type="ARBA" id="ARBA00022729"/>
    </source>
</evidence>
<evidence type="ECO:0000256" key="6">
    <source>
        <dbReference type="ARBA" id="ARBA00022837"/>
    </source>
</evidence>
<dbReference type="InterPro" id="IPR050738">
    <property type="entry name" value="Sulfatase"/>
</dbReference>
<dbReference type="PANTHER" id="PTHR42693:SF42">
    <property type="entry name" value="ARYLSULFATASE G"/>
    <property type="match status" value="1"/>
</dbReference>
<keyword evidence="4" id="KW-0732">Signal</keyword>
<keyword evidence="5" id="KW-0378">Hydrolase</keyword>
<evidence type="ECO:0000256" key="1">
    <source>
        <dbReference type="ARBA" id="ARBA00001913"/>
    </source>
</evidence>
<dbReference type="Gene3D" id="3.30.1120.10">
    <property type="match status" value="1"/>
</dbReference>
<keyword evidence="9" id="KW-1185">Reference proteome</keyword>
<dbReference type="EMBL" id="FQYK01000001">
    <property type="protein sequence ID" value="SHI30858.1"/>
    <property type="molecule type" value="Genomic_DNA"/>
</dbReference>
<dbReference type="InterPro" id="IPR000917">
    <property type="entry name" value="Sulfatase_N"/>
</dbReference>
<comment type="cofactor">
    <cofactor evidence="1">
        <name>Ca(2+)</name>
        <dbReference type="ChEBI" id="CHEBI:29108"/>
    </cofactor>
</comment>
<keyword evidence="6" id="KW-0106">Calcium</keyword>
<dbReference type="GO" id="GO:0004065">
    <property type="term" value="F:arylsulfatase activity"/>
    <property type="evidence" value="ECO:0007669"/>
    <property type="project" value="TreeGrafter"/>
</dbReference>
<dbReference type="OrthoDB" id="9765065at2"/>
<dbReference type="AlphaFoldDB" id="A0A1M6A367"/>
<dbReference type="InterPro" id="IPR017850">
    <property type="entry name" value="Alkaline_phosphatase_core_sf"/>
</dbReference>
<comment type="similarity">
    <text evidence="2">Belongs to the sulfatase family.</text>
</comment>
<dbReference type="GO" id="GO:0046872">
    <property type="term" value="F:metal ion binding"/>
    <property type="evidence" value="ECO:0007669"/>
    <property type="project" value="UniProtKB-KW"/>
</dbReference>
<keyword evidence="3" id="KW-0479">Metal-binding</keyword>
<evidence type="ECO:0000256" key="3">
    <source>
        <dbReference type="ARBA" id="ARBA00022723"/>
    </source>
</evidence>
<evidence type="ECO:0000256" key="2">
    <source>
        <dbReference type="ARBA" id="ARBA00008779"/>
    </source>
</evidence>